<dbReference type="EMBL" id="CABWMV010000026">
    <property type="protein sequence ID" value="VXD06634.1"/>
    <property type="molecule type" value="Genomic_DNA"/>
</dbReference>
<dbReference type="Proteomes" id="UP000432350">
    <property type="component" value="Unassembled WGS sequence"/>
</dbReference>
<protein>
    <submittedName>
        <fullName evidence="1">Uncharacterized protein</fullName>
    </submittedName>
</protein>
<dbReference type="Proteomes" id="UP000251241">
    <property type="component" value="Unassembled WGS sequence"/>
</dbReference>
<evidence type="ECO:0000313" key="1">
    <source>
        <dbReference type="EMBL" id="SPZ94764.1"/>
    </source>
</evidence>
<reference evidence="1 3" key="1">
    <citation type="submission" date="2018-06" db="EMBL/GenBank/DDBJ databases">
        <authorList>
            <consortium name="Pathogen Informatics"/>
            <person name="Doyle S."/>
        </authorList>
    </citation>
    <scope>NUCLEOTIDE SEQUENCE [LARGE SCALE GENOMIC DNA]</scope>
    <source>
        <strain evidence="1 3">NCTC11343</strain>
    </source>
</reference>
<name>A0A2X2JLW2_SPHMU</name>
<sequence length="58" mass="6878">MVKRTKIKKYYAFANIIIPNSQDSQQNIDFAKIERHKKGRKISYPALYFNGTLNLFRV</sequence>
<evidence type="ECO:0000313" key="2">
    <source>
        <dbReference type="EMBL" id="VXD06634.1"/>
    </source>
</evidence>
<organism evidence="1 3">
    <name type="scientific">Sphingobacterium multivorum</name>
    <dbReference type="NCBI Taxonomy" id="28454"/>
    <lineage>
        <taxon>Bacteria</taxon>
        <taxon>Pseudomonadati</taxon>
        <taxon>Bacteroidota</taxon>
        <taxon>Sphingobacteriia</taxon>
        <taxon>Sphingobacteriales</taxon>
        <taxon>Sphingobacteriaceae</taxon>
        <taxon>Sphingobacterium</taxon>
    </lineage>
</organism>
<proteinExistence type="predicted"/>
<gene>
    <name evidence="1" type="ORF">NCTC11343_05554</name>
    <name evidence="2" type="ORF">SPHINGO8BC_70096</name>
</gene>
<reference evidence="2 4" key="2">
    <citation type="submission" date="2019-10" db="EMBL/GenBank/DDBJ databases">
        <authorList>
            <person name="Karimi E."/>
        </authorList>
    </citation>
    <scope>NUCLEOTIDE SEQUENCE [LARGE SCALE GENOMIC DNA]</scope>
    <source>
        <strain evidence="2">Sphingobacterium sp. 8BC</strain>
    </source>
</reference>
<evidence type="ECO:0000313" key="4">
    <source>
        <dbReference type="Proteomes" id="UP000432350"/>
    </source>
</evidence>
<evidence type="ECO:0000313" key="3">
    <source>
        <dbReference type="Proteomes" id="UP000251241"/>
    </source>
</evidence>
<dbReference type="AlphaFoldDB" id="A0A2X2JLW2"/>
<accession>A0A654DMS2</accession>
<dbReference type="EMBL" id="UAUU01000011">
    <property type="protein sequence ID" value="SPZ94764.1"/>
    <property type="molecule type" value="Genomic_DNA"/>
</dbReference>
<accession>A0A2X2JLW2</accession>